<dbReference type="AlphaFoldDB" id="A0A8J5XG08"/>
<organism evidence="2 3">
    <name type="scientific">Diacronema lutheri</name>
    <name type="common">Unicellular marine alga</name>
    <name type="synonym">Monochrysis lutheri</name>
    <dbReference type="NCBI Taxonomy" id="2081491"/>
    <lineage>
        <taxon>Eukaryota</taxon>
        <taxon>Haptista</taxon>
        <taxon>Haptophyta</taxon>
        <taxon>Pavlovophyceae</taxon>
        <taxon>Pavlovales</taxon>
        <taxon>Pavlovaceae</taxon>
        <taxon>Diacronema</taxon>
    </lineage>
</organism>
<feature type="chain" id="PRO_5035230796" evidence="1">
    <location>
        <begin position="18"/>
        <end position="149"/>
    </location>
</feature>
<reference evidence="2" key="1">
    <citation type="submission" date="2021-05" db="EMBL/GenBank/DDBJ databases">
        <title>The genome of the haptophyte Pavlova lutheri (Diacronema luteri, Pavlovales) - a model for lipid biosynthesis in eukaryotic algae.</title>
        <authorList>
            <person name="Hulatt C.J."/>
            <person name="Posewitz M.C."/>
        </authorList>
    </citation>
    <scope>NUCLEOTIDE SEQUENCE</scope>
    <source>
        <strain evidence="2">NIVA-4/92</strain>
    </source>
</reference>
<evidence type="ECO:0000313" key="2">
    <source>
        <dbReference type="EMBL" id="KAG8466398.1"/>
    </source>
</evidence>
<protein>
    <submittedName>
        <fullName evidence="2">Uncharacterized protein</fullName>
    </submittedName>
</protein>
<feature type="signal peptide" evidence="1">
    <location>
        <begin position="1"/>
        <end position="17"/>
    </location>
</feature>
<name>A0A8J5XG08_DIALT</name>
<comment type="caution">
    <text evidence="2">The sequence shown here is derived from an EMBL/GenBank/DDBJ whole genome shotgun (WGS) entry which is preliminary data.</text>
</comment>
<evidence type="ECO:0000313" key="3">
    <source>
        <dbReference type="Proteomes" id="UP000751190"/>
    </source>
</evidence>
<proteinExistence type="predicted"/>
<dbReference type="Proteomes" id="UP000751190">
    <property type="component" value="Unassembled WGS sequence"/>
</dbReference>
<sequence>MRTELTWVVFLVVPTCASRWAPAGGIETARVAPNAAPASLPRHDTDGALAPSKRTRARESLRAAVVLGWLQAVWAAYTPTEHWLRRAIGGERQQRAIWGEYCAQRDALVQQTATDRTPSAMKAAVLTRRIDDLRAELRARYPAWAVLFQ</sequence>
<gene>
    <name evidence="2" type="ORF">KFE25_002154</name>
</gene>
<dbReference type="EMBL" id="JAGTXO010000008">
    <property type="protein sequence ID" value="KAG8466398.1"/>
    <property type="molecule type" value="Genomic_DNA"/>
</dbReference>
<evidence type="ECO:0000256" key="1">
    <source>
        <dbReference type="SAM" id="SignalP"/>
    </source>
</evidence>
<accession>A0A8J5XG08</accession>
<keyword evidence="3" id="KW-1185">Reference proteome</keyword>
<keyword evidence="1" id="KW-0732">Signal</keyword>